<evidence type="ECO:0000256" key="1">
    <source>
        <dbReference type="SAM" id="SignalP"/>
    </source>
</evidence>
<evidence type="ECO:0008006" key="4">
    <source>
        <dbReference type="Google" id="ProtNLM"/>
    </source>
</evidence>
<gene>
    <name evidence="2" type="ORF">KCG49_14815</name>
</gene>
<evidence type="ECO:0000313" key="3">
    <source>
        <dbReference type="Proteomes" id="UP001138894"/>
    </source>
</evidence>
<accession>A0A9X1JS14</accession>
<protein>
    <recommendedName>
        <fullName evidence="4">HYR domain-containing protein</fullName>
    </recommendedName>
</protein>
<feature type="signal peptide" evidence="1">
    <location>
        <begin position="1"/>
        <end position="22"/>
    </location>
</feature>
<keyword evidence="1" id="KW-0732">Signal</keyword>
<dbReference type="AlphaFoldDB" id="A0A9X1JS14"/>
<keyword evidence="3" id="KW-1185">Reference proteome</keyword>
<dbReference type="RefSeq" id="WP_218547614.1">
    <property type="nucleotide sequence ID" value="NZ_JAGSPD010000016.1"/>
</dbReference>
<comment type="caution">
    <text evidence="2">The sequence shown here is derived from an EMBL/GenBank/DDBJ whole genome shotgun (WGS) entry which is preliminary data.</text>
</comment>
<evidence type="ECO:0000313" key="2">
    <source>
        <dbReference type="EMBL" id="MBV7270458.1"/>
    </source>
</evidence>
<feature type="non-terminal residue" evidence="2">
    <location>
        <position position="304"/>
    </location>
</feature>
<proteinExistence type="predicted"/>
<organism evidence="2 3">
    <name type="scientific">Winogradskyella luteola</name>
    <dbReference type="NCBI Taxonomy" id="2828330"/>
    <lineage>
        <taxon>Bacteria</taxon>
        <taxon>Pseudomonadati</taxon>
        <taxon>Bacteroidota</taxon>
        <taxon>Flavobacteriia</taxon>
        <taxon>Flavobacteriales</taxon>
        <taxon>Flavobacteriaceae</taxon>
        <taxon>Winogradskyella</taxon>
    </lineage>
</organism>
<feature type="chain" id="PRO_5040846835" description="HYR domain-containing protein" evidence="1">
    <location>
        <begin position="23"/>
        <end position="304"/>
    </location>
</feature>
<sequence>MKHPYIKFLPSIIMLFFTIAFHAQQSGIYQSFVTLDINNNGNIDYDLYSPTDLATNTAAADFNGASLGVFAISTETLVLKGGQNRVFKCIATDDITSGYLNYTIYETVNRPLSPTFTGINLNTIVNDFPGAACSGNGNNQDWITNNQNINILNGLASGDYTLEVFTLADYTVNGIVQTNPHYVNNNGNNFRATFRVDNPPEAMCVTNLTVQLDASGNATITAADIDSGSTDDFDTPLLTIDVNTFDCNDIGTAIPVNLTVEDSLGQTDTCTAIITVEDNVDPNAVCQNITVQLDATGNASILPS</sequence>
<dbReference type="EMBL" id="JAGSPD010000016">
    <property type="protein sequence ID" value="MBV7270458.1"/>
    <property type="molecule type" value="Genomic_DNA"/>
</dbReference>
<dbReference type="Proteomes" id="UP001138894">
    <property type="component" value="Unassembled WGS sequence"/>
</dbReference>
<reference evidence="2" key="1">
    <citation type="submission" date="2021-04" db="EMBL/GenBank/DDBJ databases">
        <authorList>
            <person name="Pira H."/>
            <person name="Risdian C."/>
            <person name="Wink J."/>
        </authorList>
    </citation>
    <scope>NUCLEOTIDE SEQUENCE</scope>
    <source>
        <strain evidence="2">WHY3</strain>
    </source>
</reference>
<name>A0A9X1JS14_9FLAO</name>